<name>A0A0H2SC48_9AGAM</name>
<evidence type="ECO:0000313" key="5">
    <source>
        <dbReference type="EMBL" id="KLO14481.1"/>
    </source>
</evidence>
<dbReference type="Proteomes" id="UP000053477">
    <property type="component" value="Unassembled WGS sequence"/>
</dbReference>
<evidence type="ECO:0000313" key="6">
    <source>
        <dbReference type="Proteomes" id="UP000053477"/>
    </source>
</evidence>
<dbReference type="SMART" id="SM00658">
    <property type="entry name" value="RPOL8c"/>
    <property type="match status" value="1"/>
</dbReference>
<accession>A0A0H2SC48</accession>
<feature type="region of interest" description="Disordered" evidence="4">
    <location>
        <begin position="73"/>
        <end position="99"/>
    </location>
</feature>
<evidence type="ECO:0000256" key="1">
    <source>
        <dbReference type="ARBA" id="ARBA00004123"/>
    </source>
</evidence>
<evidence type="ECO:0000256" key="4">
    <source>
        <dbReference type="SAM" id="MobiDB-lite"/>
    </source>
</evidence>
<keyword evidence="6" id="KW-1185">Reference proteome</keyword>
<dbReference type="PIRSF" id="PIRSF000779">
    <property type="entry name" value="RNA_pol_Rpb8"/>
    <property type="match status" value="1"/>
</dbReference>
<dbReference type="PANTHER" id="PTHR10917">
    <property type="entry name" value="DNA-DIRECTED RNA POLYMERASES I, II, AND III SUBUNIT RPABC3"/>
    <property type="match status" value="1"/>
</dbReference>
<dbReference type="PANTHER" id="PTHR10917:SF0">
    <property type="entry name" value="DNA-DIRECTED RNA POLYMERASES I, II, AND III SUBUNIT RPABC3"/>
    <property type="match status" value="1"/>
</dbReference>
<dbReference type="InParanoid" id="A0A0H2SC48"/>
<dbReference type="GO" id="GO:0005736">
    <property type="term" value="C:RNA polymerase I complex"/>
    <property type="evidence" value="ECO:0007669"/>
    <property type="project" value="TreeGrafter"/>
</dbReference>
<dbReference type="Gene3D" id="2.40.50.140">
    <property type="entry name" value="Nucleic acid-binding proteins"/>
    <property type="match status" value="1"/>
</dbReference>
<dbReference type="GO" id="GO:0006351">
    <property type="term" value="P:DNA-templated transcription"/>
    <property type="evidence" value="ECO:0007669"/>
    <property type="project" value="InterPro"/>
</dbReference>
<dbReference type="STRING" id="27342.A0A0H2SC48"/>
<protein>
    <submittedName>
        <fullName evidence="5">RNA polymerase I</fullName>
    </submittedName>
</protein>
<dbReference type="GO" id="GO:0005665">
    <property type="term" value="C:RNA polymerase II, core complex"/>
    <property type="evidence" value="ECO:0007669"/>
    <property type="project" value="TreeGrafter"/>
</dbReference>
<dbReference type="SUPFAM" id="SSF50249">
    <property type="entry name" value="Nucleic acid-binding proteins"/>
    <property type="match status" value="1"/>
</dbReference>
<dbReference type="Pfam" id="PF03870">
    <property type="entry name" value="RNA_pol_Rpb8"/>
    <property type="match status" value="1"/>
</dbReference>
<dbReference type="FunCoup" id="A0A0H2SC48">
    <property type="interactions" value="451"/>
</dbReference>
<dbReference type="GO" id="GO:0003899">
    <property type="term" value="F:DNA-directed RNA polymerase activity"/>
    <property type="evidence" value="ECO:0007669"/>
    <property type="project" value="InterPro"/>
</dbReference>
<reference evidence="5 6" key="1">
    <citation type="submission" date="2015-04" db="EMBL/GenBank/DDBJ databases">
        <title>Complete genome sequence of Schizopora paradoxa KUC8140, a cosmopolitan wood degrader in East Asia.</title>
        <authorList>
            <consortium name="DOE Joint Genome Institute"/>
            <person name="Min B."/>
            <person name="Park H."/>
            <person name="Jang Y."/>
            <person name="Kim J.-J."/>
            <person name="Kim K.H."/>
            <person name="Pangilinan J."/>
            <person name="Lipzen A."/>
            <person name="Riley R."/>
            <person name="Grigoriev I.V."/>
            <person name="Spatafora J.W."/>
            <person name="Choi I.-G."/>
        </authorList>
    </citation>
    <scope>NUCLEOTIDE SEQUENCE [LARGE SCALE GENOMIC DNA]</scope>
    <source>
        <strain evidence="5 6">KUC8140</strain>
    </source>
</reference>
<comment type="subcellular location">
    <subcellularLocation>
        <location evidence="1">Nucleus</location>
    </subcellularLocation>
</comment>
<organism evidence="5 6">
    <name type="scientific">Schizopora paradoxa</name>
    <dbReference type="NCBI Taxonomy" id="27342"/>
    <lineage>
        <taxon>Eukaryota</taxon>
        <taxon>Fungi</taxon>
        <taxon>Dikarya</taxon>
        <taxon>Basidiomycota</taxon>
        <taxon>Agaricomycotina</taxon>
        <taxon>Agaricomycetes</taxon>
        <taxon>Hymenochaetales</taxon>
        <taxon>Schizoporaceae</taxon>
        <taxon>Schizopora</taxon>
    </lineage>
</organism>
<proteinExistence type="inferred from homology"/>
<dbReference type="AlphaFoldDB" id="A0A0H2SC48"/>
<dbReference type="OrthoDB" id="20018at2759"/>
<comment type="similarity">
    <text evidence="2">Belongs to the eukaryotic RPB8 RNA polymerase subunit family.</text>
</comment>
<gene>
    <name evidence="5" type="ORF">SCHPADRAFT_939541</name>
</gene>
<dbReference type="EMBL" id="KQ085943">
    <property type="protein sequence ID" value="KLO14481.1"/>
    <property type="molecule type" value="Genomic_DNA"/>
</dbReference>
<dbReference type="InterPro" id="IPR012340">
    <property type="entry name" value="NA-bd_OB-fold"/>
</dbReference>
<dbReference type="GO" id="GO:0005666">
    <property type="term" value="C:RNA polymerase III complex"/>
    <property type="evidence" value="ECO:0007669"/>
    <property type="project" value="TreeGrafter"/>
</dbReference>
<evidence type="ECO:0000256" key="2">
    <source>
        <dbReference type="ARBA" id="ARBA00008912"/>
    </source>
</evidence>
<evidence type="ECO:0000256" key="3">
    <source>
        <dbReference type="ARBA" id="ARBA00023242"/>
    </source>
</evidence>
<feature type="compositionally biased region" description="Basic and acidic residues" evidence="4">
    <location>
        <begin position="85"/>
        <end position="99"/>
    </location>
</feature>
<dbReference type="FunFam" id="2.40.50.140:FF:000191">
    <property type="entry name" value="DNA-directed RNA polymerases I, II, and III subunit RPABC3"/>
    <property type="match status" value="1"/>
</dbReference>
<keyword evidence="3" id="KW-0539">Nucleus</keyword>
<dbReference type="InterPro" id="IPR005570">
    <property type="entry name" value="RPABC3"/>
</dbReference>
<sequence>MSRASNFVFDDMFTVDAIDKDGKKFDRVSRLFAHSLNNDMQLTLDYNIELYPLKVDEDFSLVLASSLARGGTEATANGTAEGGDEEKKDTHQWRPDGKGRRGIEEDYEYVMFGKVYRFADEKTKEVVTAYISFGGLLMSLTGSYRHMTNIVLGEQVYLLLRRLG</sequence>